<dbReference type="Pfam" id="PF01271">
    <property type="entry name" value="Granin"/>
    <property type="match status" value="1"/>
</dbReference>
<dbReference type="PRINTS" id="PR00659">
    <property type="entry name" value="CHROMOGRANIN"/>
</dbReference>
<gene>
    <name evidence="15" type="primary">Chgb</name>
    <name evidence="15" type="ORF">PITSOR_R04356</name>
</gene>
<feature type="region of interest" description="Disordered" evidence="14">
    <location>
        <begin position="499"/>
        <end position="518"/>
    </location>
</feature>
<evidence type="ECO:0000256" key="2">
    <source>
        <dbReference type="ARBA" id="ARBA00005723"/>
    </source>
</evidence>
<feature type="compositionally biased region" description="Basic and acidic residues" evidence="14">
    <location>
        <begin position="450"/>
        <end position="473"/>
    </location>
</feature>
<keyword evidence="9" id="KW-1015">Disulfide bond</keyword>
<feature type="compositionally biased region" description="Basic and acidic residues" evidence="14">
    <location>
        <begin position="203"/>
        <end position="238"/>
    </location>
</feature>
<evidence type="ECO:0000256" key="7">
    <source>
        <dbReference type="ARBA" id="ARBA00022729"/>
    </source>
</evidence>
<dbReference type="InterPro" id="IPR018054">
    <property type="entry name" value="Chromogranin_CS"/>
</dbReference>
<protein>
    <recommendedName>
        <fullName evidence="11">Secretogranin-1</fullName>
    </recommendedName>
    <alternativeName>
        <fullName evidence="12">Chromogranin-B</fullName>
    </alternativeName>
</protein>
<accession>A0A851EXI4</accession>
<comment type="subcellular location">
    <subcellularLocation>
        <location evidence="1">Secreted</location>
    </subcellularLocation>
</comment>
<proteinExistence type="inferred from homology"/>
<evidence type="ECO:0000313" key="15">
    <source>
        <dbReference type="EMBL" id="NWI87151.1"/>
    </source>
</evidence>
<feature type="non-terminal residue" evidence="15">
    <location>
        <position position="640"/>
    </location>
</feature>
<evidence type="ECO:0000256" key="5">
    <source>
        <dbReference type="ARBA" id="ARBA00022641"/>
    </source>
</evidence>
<keyword evidence="5" id="KW-0765">Sulfation</keyword>
<feature type="compositionally biased region" description="Basic residues" evidence="14">
    <location>
        <begin position="251"/>
        <end position="260"/>
    </location>
</feature>
<keyword evidence="3" id="KW-0964">Secreted</keyword>
<comment type="caution">
    <text evidence="15">The sequence shown here is derived from an EMBL/GenBank/DDBJ whole genome shotgun (WGS) entry which is preliminary data.</text>
</comment>
<evidence type="ECO:0000256" key="1">
    <source>
        <dbReference type="ARBA" id="ARBA00004613"/>
    </source>
</evidence>
<dbReference type="InterPro" id="IPR001990">
    <property type="entry name" value="Granin"/>
</dbReference>
<evidence type="ECO:0000256" key="10">
    <source>
        <dbReference type="ARBA" id="ARBA00023180"/>
    </source>
</evidence>
<evidence type="ECO:0000256" key="14">
    <source>
        <dbReference type="SAM" id="MobiDB-lite"/>
    </source>
</evidence>
<evidence type="ECO:0000256" key="3">
    <source>
        <dbReference type="ARBA" id="ARBA00022525"/>
    </source>
</evidence>
<evidence type="ECO:0000256" key="9">
    <source>
        <dbReference type="ARBA" id="ARBA00023157"/>
    </source>
</evidence>
<dbReference type="Proteomes" id="UP000633448">
    <property type="component" value="Unassembled WGS sequence"/>
</dbReference>
<dbReference type="GO" id="GO:0030141">
    <property type="term" value="C:secretory granule"/>
    <property type="evidence" value="ECO:0007669"/>
    <property type="project" value="InterPro"/>
</dbReference>
<feature type="compositionally biased region" description="Basic and acidic residues" evidence="14">
    <location>
        <begin position="345"/>
        <end position="382"/>
    </location>
</feature>
<evidence type="ECO:0000256" key="8">
    <source>
        <dbReference type="ARBA" id="ARBA00022974"/>
    </source>
</evidence>
<dbReference type="AlphaFoldDB" id="A0A851EXI4"/>
<keyword evidence="8" id="KW-0654">Proteoglycan</keyword>
<dbReference type="PANTHER" id="PTHR10583:SF4">
    <property type="entry name" value="SECRETOGRANIN-1"/>
    <property type="match status" value="1"/>
</dbReference>
<evidence type="ECO:0000313" key="16">
    <source>
        <dbReference type="Proteomes" id="UP000633448"/>
    </source>
</evidence>
<evidence type="ECO:0000256" key="11">
    <source>
        <dbReference type="ARBA" id="ARBA00039221"/>
    </source>
</evidence>
<keyword evidence="7" id="KW-0732">Signal</keyword>
<name>A0A851EXI4_PITSO</name>
<dbReference type="InterPro" id="IPR001819">
    <property type="entry name" value="Chromogranin_AB"/>
</dbReference>
<feature type="non-terminal residue" evidence="15">
    <location>
        <position position="1"/>
    </location>
</feature>
<comment type="similarity">
    <text evidence="2">Belongs to the chromogranin/secretogranin protein family.</text>
</comment>
<dbReference type="PANTHER" id="PTHR10583">
    <property type="entry name" value="CHROMOGRANIN"/>
    <property type="match status" value="1"/>
</dbReference>
<comment type="subunit">
    <text evidence="13">Interacts with ITPR1 in the secretory granules.</text>
</comment>
<keyword evidence="4" id="KW-0597">Phosphoprotein</keyword>
<feature type="compositionally biased region" description="Basic and acidic residues" evidence="14">
    <location>
        <begin position="300"/>
        <end position="338"/>
    </location>
</feature>
<keyword evidence="6" id="KW-0165">Cleavage on pair of basic residues</keyword>
<dbReference type="PROSITE" id="PS00422">
    <property type="entry name" value="GRANINS_1"/>
    <property type="match status" value="1"/>
</dbReference>
<dbReference type="EMBL" id="WEKX01006119">
    <property type="protein sequence ID" value="NWI87151.1"/>
    <property type="molecule type" value="Genomic_DNA"/>
</dbReference>
<dbReference type="GO" id="GO:0005615">
    <property type="term" value="C:extracellular space"/>
    <property type="evidence" value="ECO:0007669"/>
    <property type="project" value="TreeGrafter"/>
</dbReference>
<sequence length="640" mass="75718">LLGVSTVPVERDRTEEMVTQCIVGVLSNALAKPNSPPVNPECKEILKKSGRNERERRENNQLEVRHSQDPAETENRHAESMEKEQSQAEEESKKYVTGSDEKKLAHEQGKSIEEETGHHTPVQDERLHTEEQYYQETGREEENYHSEEEGKESKCCDEDVQHAILNKKSHSGGMSTDKFHDGNDLRPLGHWLLDEGLQSRYKQAHEGEEGKAEEERSEKYHQESKERVFSNQQEHEVADESEESEEEKQPYKPKHYHGKHRMGDSYEEKRGHSGEKAELTERSDTEEAHLWDQWNHYQKHHEESEQQHEKKSGYHARHVSEEVKEKRLSDQGSEKYRDSWQQSEKSSEENKRYHRSEESNEKWHEERRPRDGSHEARRHLSEGRTYFADENEEELDRHLSGRGRYHLGNNDVEGSQKASAQERKGQTRRRYSTEDGMDQQRYPSSTEEEVEKKHYSSDQVKNEEEERYAEREKYRTTASYSRLYPLLWWKKRDLQKRDDSRGEQLLKGKGEGRPALSEKSIFPEYNDYDRWEGKQTLSALNHKHTEKRNIGRMHRNYMGRQYNKMDQLAQLLNYRKKSAEFPKLYSSGEDLKKCPVTKNDRRSLSQRPLIEEEEKELENLATMDLELQNIVEKLNSLRRG</sequence>
<organism evidence="15 16">
    <name type="scientific">Pitta sordida</name>
    <name type="common">Hooded pitta</name>
    <dbReference type="NCBI Taxonomy" id="9163"/>
    <lineage>
        <taxon>Eukaryota</taxon>
        <taxon>Metazoa</taxon>
        <taxon>Chordata</taxon>
        <taxon>Craniata</taxon>
        <taxon>Vertebrata</taxon>
        <taxon>Euteleostomi</taxon>
        <taxon>Archelosauria</taxon>
        <taxon>Archosauria</taxon>
        <taxon>Dinosauria</taxon>
        <taxon>Saurischia</taxon>
        <taxon>Theropoda</taxon>
        <taxon>Coelurosauria</taxon>
        <taxon>Aves</taxon>
        <taxon>Neognathae</taxon>
        <taxon>Neoaves</taxon>
        <taxon>Telluraves</taxon>
        <taxon>Australaves</taxon>
        <taxon>Passeriformes</taxon>
        <taxon>Pittidae</taxon>
        <taxon>Pitta</taxon>
    </lineage>
</organism>
<feature type="region of interest" description="Disordered" evidence="14">
    <location>
        <begin position="28"/>
        <end position="473"/>
    </location>
</feature>
<feature type="compositionally biased region" description="Basic and acidic residues" evidence="14">
    <location>
        <begin position="41"/>
        <end position="161"/>
    </location>
</feature>
<keyword evidence="10" id="KW-0325">Glycoprotein</keyword>
<evidence type="ECO:0000256" key="13">
    <source>
        <dbReference type="ARBA" id="ARBA00044763"/>
    </source>
</evidence>
<evidence type="ECO:0000256" key="6">
    <source>
        <dbReference type="ARBA" id="ARBA00022685"/>
    </source>
</evidence>
<feature type="compositionally biased region" description="Basic and acidic residues" evidence="14">
    <location>
        <begin position="499"/>
        <end position="512"/>
    </location>
</feature>
<evidence type="ECO:0000256" key="12">
    <source>
        <dbReference type="ARBA" id="ARBA00042410"/>
    </source>
</evidence>
<feature type="compositionally biased region" description="Basic and acidic residues" evidence="14">
    <location>
        <begin position="261"/>
        <end position="290"/>
    </location>
</feature>
<dbReference type="OrthoDB" id="9907623at2759"/>
<evidence type="ECO:0000256" key="4">
    <source>
        <dbReference type="ARBA" id="ARBA00022553"/>
    </source>
</evidence>
<reference evidence="15" key="1">
    <citation type="submission" date="2019-10" db="EMBL/GenBank/DDBJ databases">
        <title>Bird 10,000 Genomes (B10K) Project - Family phase.</title>
        <authorList>
            <person name="Zhang G."/>
        </authorList>
    </citation>
    <scope>NUCLEOTIDE SEQUENCE</scope>
    <source>
        <strain evidence="15">B10K-DU-002-53</strain>
        <tissue evidence="15">Muscle</tissue>
    </source>
</reference>
<keyword evidence="16" id="KW-1185">Reference proteome</keyword>